<dbReference type="RefSeq" id="WP_274267612.1">
    <property type="nucleotide sequence ID" value="NZ_CP117880.1"/>
</dbReference>
<protein>
    <submittedName>
        <fullName evidence="3">Outer membrane beta-barrel protein</fullName>
    </submittedName>
</protein>
<keyword evidence="1" id="KW-0732">Signal</keyword>
<evidence type="ECO:0000313" key="4">
    <source>
        <dbReference type="Proteomes" id="UP001221558"/>
    </source>
</evidence>
<dbReference type="SUPFAM" id="SSF49464">
    <property type="entry name" value="Carboxypeptidase regulatory domain-like"/>
    <property type="match status" value="1"/>
</dbReference>
<organism evidence="3 4">
    <name type="scientific">Sphingobacterium oryzagri</name>
    <dbReference type="NCBI Taxonomy" id="3025669"/>
    <lineage>
        <taxon>Bacteria</taxon>
        <taxon>Pseudomonadati</taxon>
        <taxon>Bacteroidota</taxon>
        <taxon>Sphingobacteriia</taxon>
        <taxon>Sphingobacteriales</taxon>
        <taxon>Sphingobacteriaceae</taxon>
        <taxon>Sphingobacterium</taxon>
    </lineage>
</organism>
<proteinExistence type="predicted"/>
<reference evidence="3 4" key="1">
    <citation type="submission" date="2023-02" db="EMBL/GenBank/DDBJ databases">
        <title>Genome sequence of Sphingobacterium sp. KACC 22765.</title>
        <authorList>
            <person name="Kim S."/>
            <person name="Heo J."/>
            <person name="Kwon S.-W."/>
        </authorList>
    </citation>
    <scope>NUCLEOTIDE SEQUENCE [LARGE SCALE GENOMIC DNA]</scope>
    <source>
        <strain evidence="3 4">KACC 22765</strain>
    </source>
</reference>
<dbReference type="InterPro" id="IPR041700">
    <property type="entry name" value="OMP_b-brl_3"/>
</dbReference>
<evidence type="ECO:0000256" key="1">
    <source>
        <dbReference type="SAM" id="SignalP"/>
    </source>
</evidence>
<feature type="domain" description="Outer membrane protein beta-barrel" evidence="2">
    <location>
        <begin position="442"/>
        <end position="918"/>
    </location>
</feature>
<evidence type="ECO:0000259" key="2">
    <source>
        <dbReference type="Pfam" id="PF14905"/>
    </source>
</evidence>
<dbReference type="InterPro" id="IPR008969">
    <property type="entry name" value="CarboxyPept-like_regulatory"/>
</dbReference>
<evidence type="ECO:0000313" key="3">
    <source>
        <dbReference type="EMBL" id="WDF68884.1"/>
    </source>
</evidence>
<sequence length="943" mass="104570">MKQFLLLMTLLSFLLPGKALYAQSGKTVQGMLRDKESRVVAGASVQLIAGTDTAGTSSTQAGIFTFENVNAQAFKIKVTSLGFEPFEKEFSFSTGQDKLIIPSFELQGIENMLEEVVINGVVTVQVKGDTVEYATKNLKLREGSVAEDALKKLQGVEVDKDGNVTAQGESVTRVRINGKDFFGGDVKTATQNLPANIIEKMQIVDDYGDMANLTGNKNGESTKVLNIQIDPQYNKGYMTTLRVGAGTEERYQATGMLMALNNKTQVSVLGNLNNMNANLFDFSAMGGGARNRQGGGGGRGGNPWSGTSGLTNTGSLGLNIRHDFSEKLKVYGSYSFGRDDNHVLGQSIRTTTLEGDLTQVDNSQDTSNTINTNHRFEANVEWNITDKDYIKITPQFGFGGNDQNALTYSSSLLGGVLNNTQTQNALSTSTTPRYGVSGLYNRKLNDKGRNFFLNFNYDNAIAESDYNTTLDRLIADPNNADQTMQSIYEQTIREVQNKSWNAGGTLSYTEPIGEKGRVELTYDLNTNDYDNHDAQQAFDGRGTILNDQKLNYSYDYDYSFTTHRAGASYSHRGDKLIYSLGAAVQPSVLSGNAYSGNMSEIIDRKNFNIIPIARFEYKFSSQKNISINYSGSATEPSVTQILPFDVSTIRTITTIGNPDLDPEFNHRVQARFRSGNFQKGNTFFAMVNANLTNDKIVSFNKTYNDQSEQNLGLLNEIRYLNETAEPVYGVNSFYHFGKSIKDKTYNISLMGGISYNKNISYVSTDPDAVTGEKNIANNLVFNQGLMFRYNPSENLEINPGIRYVYNYTNNSTREQANNVQSWTPNLIGSVNISATTIFGVDVSKTFNNGYGAGIDANPFIINTYLEQRFLKGQRGTLRLQAFDLLNEQTNISRTVEQNFILDSQTNRLGRYFMLTFTFKLQKFSGVNPFQEDRGPGGMRRPRM</sequence>
<dbReference type="SUPFAM" id="SSF56935">
    <property type="entry name" value="Porins"/>
    <property type="match status" value="1"/>
</dbReference>
<gene>
    <name evidence="3" type="ORF">PQ465_00560</name>
</gene>
<dbReference type="Gene3D" id="2.60.40.1120">
    <property type="entry name" value="Carboxypeptidase-like, regulatory domain"/>
    <property type="match status" value="1"/>
</dbReference>
<accession>A0ABY7WGX7</accession>
<name>A0ABY7WGX7_9SPHI</name>
<feature type="chain" id="PRO_5045976285" evidence="1">
    <location>
        <begin position="22"/>
        <end position="943"/>
    </location>
</feature>
<feature type="signal peptide" evidence="1">
    <location>
        <begin position="1"/>
        <end position="21"/>
    </location>
</feature>
<dbReference type="Pfam" id="PF14905">
    <property type="entry name" value="OMP_b-brl_3"/>
    <property type="match status" value="1"/>
</dbReference>
<dbReference type="EMBL" id="CP117880">
    <property type="protein sequence ID" value="WDF68884.1"/>
    <property type="molecule type" value="Genomic_DNA"/>
</dbReference>
<keyword evidence="4" id="KW-1185">Reference proteome</keyword>
<dbReference type="Proteomes" id="UP001221558">
    <property type="component" value="Chromosome"/>
</dbReference>
<dbReference type="Pfam" id="PF13620">
    <property type="entry name" value="CarboxypepD_reg"/>
    <property type="match status" value="1"/>
</dbReference>